<dbReference type="InterPro" id="IPR034454">
    <property type="entry name" value="MEI2-like_RRM3"/>
</dbReference>
<dbReference type="Gene3D" id="3.30.70.330">
    <property type="match status" value="2"/>
</dbReference>
<dbReference type="Proteomes" id="UP000288805">
    <property type="component" value="Unassembled WGS sequence"/>
</dbReference>
<comment type="function">
    <text evidence="4">Probable RNA-binding protein that plays a role in meiosis and vegetative growth.</text>
</comment>
<dbReference type="Pfam" id="PF00076">
    <property type="entry name" value="RRM_1"/>
    <property type="match status" value="2"/>
</dbReference>
<evidence type="ECO:0000256" key="4">
    <source>
        <dbReference type="ARBA" id="ARBA00058438"/>
    </source>
</evidence>
<dbReference type="EMBL" id="QGNW01000012">
    <property type="protein sequence ID" value="RVX17727.1"/>
    <property type="molecule type" value="Genomic_DNA"/>
</dbReference>
<dbReference type="InterPro" id="IPR012677">
    <property type="entry name" value="Nucleotide-bd_a/b_plait_sf"/>
</dbReference>
<organism evidence="8 9">
    <name type="scientific">Vitis vinifera</name>
    <name type="common">Grape</name>
    <dbReference type="NCBI Taxonomy" id="29760"/>
    <lineage>
        <taxon>Eukaryota</taxon>
        <taxon>Viridiplantae</taxon>
        <taxon>Streptophyta</taxon>
        <taxon>Embryophyta</taxon>
        <taxon>Tracheophyta</taxon>
        <taxon>Spermatophyta</taxon>
        <taxon>Magnoliopsida</taxon>
        <taxon>eudicotyledons</taxon>
        <taxon>Gunneridae</taxon>
        <taxon>Pentapetalae</taxon>
        <taxon>rosids</taxon>
        <taxon>Vitales</taxon>
        <taxon>Vitaceae</taxon>
        <taxon>Viteae</taxon>
        <taxon>Vitis</taxon>
    </lineage>
</organism>
<gene>
    <name evidence="8" type="primary">ML4_1</name>
    <name evidence="8" type="ORF">CK203_003957</name>
</gene>
<dbReference type="PROSITE" id="PS50102">
    <property type="entry name" value="RRM"/>
    <property type="match status" value="2"/>
</dbReference>
<feature type="region of interest" description="Disordered" evidence="6">
    <location>
        <begin position="196"/>
        <end position="219"/>
    </location>
</feature>
<keyword evidence="2 5" id="KW-0694">RNA-binding</keyword>
<dbReference type="CDD" id="cd12524">
    <property type="entry name" value="RRM1_MEI2_like"/>
    <property type="match status" value="1"/>
</dbReference>
<dbReference type="GO" id="GO:0045927">
    <property type="term" value="P:positive regulation of growth"/>
    <property type="evidence" value="ECO:0007669"/>
    <property type="project" value="UniProtKB-ARBA"/>
</dbReference>
<dbReference type="GO" id="GO:0003723">
    <property type="term" value="F:RNA binding"/>
    <property type="evidence" value="ECO:0007669"/>
    <property type="project" value="UniProtKB-UniRule"/>
</dbReference>
<feature type="domain" description="RRM" evidence="7">
    <location>
        <begin position="309"/>
        <end position="382"/>
    </location>
</feature>
<comment type="caution">
    <text evidence="8">The sequence shown here is derived from an EMBL/GenBank/DDBJ whole genome shotgun (WGS) entry which is preliminary data.</text>
</comment>
<dbReference type="Pfam" id="PF04059">
    <property type="entry name" value="RRM_2"/>
    <property type="match status" value="1"/>
</dbReference>
<evidence type="ECO:0000256" key="5">
    <source>
        <dbReference type="PROSITE-ProRule" id="PRU00176"/>
    </source>
</evidence>
<dbReference type="AlphaFoldDB" id="A0A438K975"/>
<evidence type="ECO:0000256" key="2">
    <source>
        <dbReference type="ARBA" id="ARBA00022884"/>
    </source>
</evidence>
<dbReference type="InterPro" id="IPR000504">
    <property type="entry name" value="RRM_dom"/>
</dbReference>
<feature type="domain" description="RRM" evidence="7">
    <location>
        <begin position="224"/>
        <end position="297"/>
    </location>
</feature>
<dbReference type="GO" id="GO:0051321">
    <property type="term" value="P:meiotic cell cycle"/>
    <property type="evidence" value="ECO:0007669"/>
    <property type="project" value="UniProtKB-KW"/>
</dbReference>
<evidence type="ECO:0000313" key="9">
    <source>
        <dbReference type="Proteomes" id="UP000288805"/>
    </source>
</evidence>
<evidence type="ECO:0000256" key="6">
    <source>
        <dbReference type="SAM" id="MobiDB-lite"/>
    </source>
</evidence>
<dbReference type="GO" id="GO:0045836">
    <property type="term" value="P:positive regulation of meiotic nuclear division"/>
    <property type="evidence" value="ECO:0007669"/>
    <property type="project" value="UniProtKB-ARBA"/>
</dbReference>
<evidence type="ECO:0000259" key="7">
    <source>
        <dbReference type="PROSITE" id="PS50102"/>
    </source>
</evidence>
<dbReference type="CDD" id="cd12531">
    <property type="entry name" value="RRM3_MEI2_like"/>
    <property type="match status" value="1"/>
</dbReference>
<sequence length="942" mass="103618">MRGESFILLMSKCCPSAEGDGVARIPGSKSVTSSPLEKLLPVGSKSVDYSEGPESYLARDQKEKLQPASSYVEVKKTSINGALYESSLFSSSLSEIFNRKLRVSTSDVLSHQSAGTVAPHSEEEKLFKSLEEIEVQTLGNLLPDEDELFSGVVDDMGYNAHANNGDDFEDFDLFSSGGGMELEGDDHLCISQRHSDFNGGIPNSQGGSNGSLASEHPYGEHPSRTLFVRNINSNVEDSELRDLFEQYGDIRTLYTACKHRGFVMISYYDIRAARNAMRALQNKPLRRRKLDIHYSIPKDNPSEKDINQGTLVVFNLDSSVSNDDLRQIFGIYGEIKEIRETPHKRHHKFIEFFDVRAAEAALRALNRSDIAGKRIKLEPSRPGGSRRCLMQLCSSELEQDESILCQSPDDNLSSGCMAVSPGIKTSSCMDNVSIQDLHSAVRMPIGSFVENATSHGSSSVPNTLPSPMRVVSIINEFGLGETSNTLDQMKFGNQSFPNYHPHSLPEYHDNLANAIRYNSSSTIGDMTGHVGPRITEGIDNRHIHRVGSNGHPIELNGGAFGSSGNGSCPVHGLHRAWGNSSSYQHHSSSPMIWPNSPSFSNGVHAQRPTQVPGFPRPPPHMLNIVSPVHHHHVGSAPAVNPSLWDRRHAYSGESPETSGFHLGSLGSVGFPGSSPLHPLEMASHIFPHVGGNCMDISANVGLRSPQQICHVFPGRNSMLSIPSSFDLPMERVRNLSHRRTEANSNHTDKKQYELDIDRILRGEDCRTTLMIKNIPNKYTSKMLLAAIDEHHRGTYDFIYLPIDFKNKCNVGYAFVNMIDPLHIVPFHQAFNGKKWEKFNSEKVASLAYARIQGKTALIAHFQNSSLMNEDKRCRPILFHTDGPNAGDQEPFPMGSNIRSRPGKARTSGGEESQHQGSPTTSANGEESSNGAVTLLGSAKDSD</sequence>
<dbReference type="InterPro" id="IPR035979">
    <property type="entry name" value="RBD_domain_sf"/>
</dbReference>
<dbReference type="InterPro" id="IPR007201">
    <property type="entry name" value="Mei2-like_Rrm_C"/>
</dbReference>
<feature type="region of interest" description="Disordered" evidence="6">
    <location>
        <begin position="877"/>
        <end position="942"/>
    </location>
</feature>
<dbReference type="FunFam" id="3.30.70.330:FF:000063">
    <property type="entry name" value="MEI2-like protein 5 isoform 2"/>
    <property type="match status" value="1"/>
</dbReference>
<dbReference type="InterPro" id="IPR034453">
    <property type="entry name" value="MEI2-like_RRM1"/>
</dbReference>
<keyword evidence="1" id="KW-0677">Repeat</keyword>
<evidence type="ECO:0000256" key="3">
    <source>
        <dbReference type="ARBA" id="ARBA00023254"/>
    </source>
</evidence>
<accession>A0A438K975</accession>
<dbReference type="FunFam" id="3.30.70.330:FF:000101">
    <property type="entry name" value="Protein MEI2-like 1"/>
    <property type="match status" value="1"/>
</dbReference>
<evidence type="ECO:0000313" key="8">
    <source>
        <dbReference type="EMBL" id="RVX17727.1"/>
    </source>
</evidence>
<dbReference type="SUPFAM" id="SSF54928">
    <property type="entry name" value="RNA-binding domain, RBD"/>
    <property type="match status" value="2"/>
</dbReference>
<keyword evidence="3" id="KW-0469">Meiosis</keyword>
<feature type="compositionally biased region" description="Polar residues" evidence="6">
    <location>
        <begin position="914"/>
        <end position="931"/>
    </location>
</feature>
<reference evidence="8 9" key="1">
    <citation type="journal article" date="2018" name="PLoS Genet.">
        <title>Population sequencing reveals clonal diversity and ancestral inbreeding in the grapevine cultivar Chardonnay.</title>
        <authorList>
            <person name="Roach M.J."/>
            <person name="Johnson D.L."/>
            <person name="Bohlmann J."/>
            <person name="van Vuuren H.J."/>
            <person name="Jones S.J."/>
            <person name="Pretorius I.S."/>
            <person name="Schmidt S.A."/>
            <person name="Borneman A.R."/>
        </authorList>
    </citation>
    <scope>NUCLEOTIDE SEQUENCE [LARGE SCALE GENOMIC DNA]</scope>
    <source>
        <strain evidence="9">cv. Chardonnay</strain>
        <tissue evidence="8">Leaf</tissue>
    </source>
</reference>
<feature type="compositionally biased region" description="Polar residues" evidence="6">
    <location>
        <begin position="201"/>
        <end position="212"/>
    </location>
</feature>
<proteinExistence type="predicted"/>
<evidence type="ECO:0000256" key="1">
    <source>
        <dbReference type="ARBA" id="ARBA00022737"/>
    </source>
</evidence>
<protein>
    <submittedName>
        <fullName evidence="8">Protein MEI2-like 4</fullName>
    </submittedName>
</protein>
<name>A0A438K975_VITVI</name>
<dbReference type="SMART" id="SM00360">
    <property type="entry name" value="RRM"/>
    <property type="match status" value="3"/>
</dbReference>
<dbReference type="PANTHER" id="PTHR23189">
    <property type="entry name" value="RNA RECOGNITION MOTIF-CONTAINING"/>
    <property type="match status" value="1"/>
</dbReference>